<evidence type="ECO:0000256" key="1">
    <source>
        <dbReference type="ARBA" id="ARBA00001947"/>
    </source>
</evidence>
<feature type="domain" description="Peptidase M14" evidence="7">
    <location>
        <begin position="31"/>
        <end position="128"/>
    </location>
</feature>
<dbReference type="GO" id="GO:0006508">
    <property type="term" value="P:proteolysis"/>
    <property type="evidence" value="ECO:0007669"/>
    <property type="project" value="UniProtKB-KW"/>
</dbReference>
<proteinExistence type="inferred from homology"/>
<reference evidence="8" key="1">
    <citation type="journal article" date="2015" name="Nature">
        <title>Complex archaea that bridge the gap between prokaryotes and eukaryotes.</title>
        <authorList>
            <person name="Spang A."/>
            <person name="Saw J.H."/>
            <person name="Jorgensen S.L."/>
            <person name="Zaremba-Niedzwiedzka K."/>
            <person name="Martijn J."/>
            <person name="Lind A.E."/>
            <person name="van Eijk R."/>
            <person name="Schleper C."/>
            <person name="Guy L."/>
            <person name="Ettema T.J."/>
        </authorList>
    </citation>
    <scope>NUCLEOTIDE SEQUENCE</scope>
</reference>
<dbReference type="InterPro" id="IPR029062">
    <property type="entry name" value="Class_I_gatase-like"/>
</dbReference>
<sequence>EQNMGKLDFYRGIVKKLRDPRTLSPQEAKRLSKEGKVILLITCNIHATEIASSQMAMELAYKLAIGDTPFNADKVLEDVIVLLVPTTNPDGQKMVTDWYRKYVGTKYEGGRMPWLYQKYAGHDNNRDWFMFNLSETRAVSKVLYHDWLPQIHMDEHQMGSTGARLFIPPFMDPPVPHVQPLLWRSVNLCGANMSYDLQKNGFKGVVHGRSYTGWWIGACDDTSWLHNVVGLLSEMASVKVATPIYIEPTEVSQSYVEKRMNFPDPWPGGWWRLRDLVDYELVLSLSLIKTAYLHKEDFLYNFYRMYKNSIEIREKGEPFAFVISSKQRDYPTTLRMLDVLMFGGVEIHQAKEDFIAAGKLYPDGSFIVKMSQPYKPYAQALLEKQKYPNIRQYAGGPPVPPYDNAGWTLPLQMGVACDRIENTFEAKLEKLEKVPYPSTAYPAKSSPYIVFDSRQNASYSAAFALLRNKVEMYRSKEKINEKAFNAAAGSFIVKNTPIVQKLLGGIVEKWHLKPYGLGSISNIPKTSLKNPRIGLYQSWASNMDEGWTRYVFDDLRVPYKTMHNKDFKGTQKGKTKKKVDLKTNYDVIVFADESYQIIKQGKPDPTSRWARYYTTPPPKYEGGIGKEGVEALKSFVEKGGILVTLNGASSLVFKEFKAPARNALEKVERSKFFCPTSLLKINVDNKSPIGYGLPKEAAAMFSRSPAFTTWVPSGEWDRKVVASYPEENILLSGWLLGEDMIARKAAVVDVKYKKGRIILIGIRCQFRAQSHGTYKFLLNSLLYPGM</sequence>
<dbReference type="EMBL" id="LAZR01012222">
    <property type="protein sequence ID" value="KKM27959.1"/>
    <property type="molecule type" value="Genomic_DNA"/>
</dbReference>
<comment type="caution">
    <text evidence="8">The sequence shown here is derived from an EMBL/GenBank/DDBJ whole genome shotgun (WGS) entry which is preliminary data.</text>
</comment>
<dbReference type="SUPFAM" id="SSF53187">
    <property type="entry name" value="Zn-dependent exopeptidases"/>
    <property type="match status" value="1"/>
</dbReference>
<dbReference type="GO" id="GO:0005615">
    <property type="term" value="C:extracellular space"/>
    <property type="evidence" value="ECO:0007669"/>
    <property type="project" value="TreeGrafter"/>
</dbReference>
<evidence type="ECO:0000313" key="8">
    <source>
        <dbReference type="EMBL" id="KKM27959.1"/>
    </source>
</evidence>
<evidence type="ECO:0000256" key="6">
    <source>
        <dbReference type="ARBA" id="ARBA00023049"/>
    </source>
</evidence>
<feature type="non-terminal residue" evidence="8">
    <location>
        <position position="1"/>
    </location>
</feature>
<dbReference type="Gene3D" id="3.40.630.10">
    <property type="entry name" value="Zn peptidases"/>
    <property type="match status" value="1"/>
</dbReference>
<comment type="cofactor">
    <cofactor evidence="1">
        <name>Zn(2+)</name>
        <dbReference type="ChEBI" id="CHEBI:29105"/>
    </cofactor>
</comment>
<evidence type="ECO:0000256" key="5">
    <source>
        <dbReference type="ARBA" id="ARBA00022833"/>
    </source>
</evidence>
<dbReference type="PANTHER" id="PTHR11705:SF143">
    <property type="entry name" value="SLL0236 PROTEIN"/>
    <property type="match status" value="1"/>
</dbReference>
<evidence type="ECO:0000256" key="3">
    <source>
        <dbReference type="ARBA" id="ARBA00022670"/>
    </source>
</evidence>
<keyword evidence="4" id="KW-0378">Hydrolase</keyword>
<dbReference type="GO" id="GO:0008270">
    <property type="term" value="F:zinc ion binding"/>
    <property type="evidence" value="ECO:0007669"/>
    <property type="project" value="InterPro"/>
</dbReference>
<dbReference type="SUPFAM" id="SSF52317">
    <property type="entry name" value="Class I glutamine amidotransferase-like"/>
    <property type="match status" value="1"/>
</dbReference>
<name>A0A0F9J6C8_9ZZZZ</name>
<dbReference type="InterPro" id="IPR000834">
    <property type="entry name" value="Peptidase_M14"/>
</dbReference>
<keyword evidence="6" id="KW-0482">Metalloprotease</keyword>
<comment type="similarity">
    <text evidence="2">Belongs to the peptidase M14 family.</text>
</comment>
<dbReference type="GO" id="GO:0004181">
    <property type="term" value="F:metallocarboxypeptidase activity"/>
    <property type="evidence" value="ECO:0007669"/>
    <property type="project" value="InterPro"/>
</dbReference>
<keyword evidence="5" id="KW-0862">Zinc</keyword>
<dbReference type="CDD" id="cd06240">
    <property type="entry name" value="M14-like"/>
    <property type="match status" value="1"/>
</dbReference>
<evidence type="ECO:0000259" key="7">
    <source>
        <dbReference type="Pfam" id="PF00246"/>
    </source>
</evidence>
<accession>A0A0F9J6C8</accession>
<dbReference type="AlphaFoldDB" id="A0A0F9J6C8"/>
<evidence type="ECO:0000256" key="4">
    <source>
        <dbReference type="ARBA" id="ARBA00022801"/>
    </source>
</evidence>
<organism evidence="8">
    <name type="scientific">marine sediment metagenome</name>
    <dbReference type="NCBI Taxonomy" id="412755"/>
    <lineage>
        <taxon>unclassified sequences</taxon>
        <taxon>metagenomes</taxon>
        <taxon>ecological metagenomes</taxon>
    </lineage>
</organism>
<protein>
    <recommendedName>
        <fullName evidence="7">Peptidase M14 domain-containing protein</fullName>
    </recommendedName>
</protein>
<keyword evidence="3" id="KW-0645">Protease</keyword>
<dbReference type="Pfam" id="PF00246">
    <property type="entry name" value="Peptidase_M14"/>
    <property type="match status" value="1"/>
</dbReference>
<evidence type="ECO:0000256" key="2">
    <source>
        <dbReference type="ARBA" id="ARBA00005988"/>
    </source>
</evidence>
<dbReference type="PANTHER" id="PTHR11705">
    <property type="entry name" value="PROTEASE FAMILY M14 CARBOXYPEPTIDASE A,B"/>
    <property type="match status" value="1"/>
</dbReference>
<gene>
    <name evidence="8" type="ORF">LCGC14_1569470</name>
</gene>